<organism evidence="1 2">
    <name type="scientific">Streptomyces lasalocidi</name>
    <name type="common">Streptomyces lasaliensis</name>
    <dbReference type="NCBI Taxonomy" id="324833"/>
    <lineage>
        <taxon>Bacteria</taxon>
        <taxon>Bacillati</taxon>
        <taxon>Actinomycetota</taxon>
        <taxon>Actinomycetes</taxon>
        <taxon>Kitasatosporales</taxon>
        <taxon>Streptomycetaceae</taxon>
        <taxon>Streptomyces</taxon>
    </lineage>
</organism>
<keyword evidence="2" id="KW-1185">Reference proteome</keyword>
<accession>A0A4U5WFU8</accession>
<protein>
    <submittedName>
        <fullName evidence="1">Uncharacterized protein</fullName>
    </submittedName>
</protein>
<dbReference type="OrthoDB" id="4246434at2"/>
<sequence>MRSGRTVNPRLAANLPFTEVDAPPAYCRQTGGPVAYLAVADAAGTVIGYVWANDGDDAAGWVVPPGLPPRAVNAGASWLRALRSGKARELAPAALLAELARGANDSKLSHVVPGSLTGAPSLAALQERAVGD</sequence>
<dbReference type="EMBL" id="SZNQ01000001">
    <property type="protein sequence ID" value="TKT00798.1"/>
    <property type="molecule type" value="Genomic_DNA"/>
</dbReference>
<name>A0A4U5WFU8_STRLS</name>
<dbReference type="RefSeq" id="WP_137306868.1">
    <property type="nucleotide sequence ID" value="NZ_SZNQ01000001.1"/>
</dbReference>
<evidence type="ECO:0000313" key="2">
    <source>
        <dbReference type="Proteomes" id="UP000305929"/>
    </source>
</evidence>
<comment type="caution">
    <text evidence="1">The sequence shown here is derived from an EMBL/GenBank/DDBJ whole genome shotgun (WGS) entry which is preliminary data.</text>
</comment>
<dbReference type="AlphaFoldDB" id="A0A4U5WFU8"/>
<gene>
    <name evidence="1" type="ORF">E4U91_12150</name>
</gene>
<evidence type="ECO:0000313" key="1">
    <source>
        <dbReference type="EMBL" id="TKT00798.1"/>
    </source>
</evidence>
<proteinExistence type="predicted"/>
<dbReference type="Proteomes" id="UP000305929">
    <property type="component" value="Unassembled WGS sequence"/>
</dbReference>
<reference evidence="1 2" key="1">
    <citation type="submission" date="2019-04" db="EMBL/GenBank/DDBJ databases">
        <title>Streptomyces lasaliensis sp. nov., an Actinomycete isolated from soil which produces the polyether antibiotic lasalocid.</title>
        <authorList>
            <person name="Erwin G."/>
            <person name="Haber C."/>
        </authorList>
    </citation>
    <scope>NUCLEOTIDE SEQUENCE [LARGE SCALE GENOMIC DNA]</scope>
    <source>
        <strain evidence="1 2">X-537</strain>
    </source>
</reference>